<dbReference type="InterPro" id="IPR050343">
    <property type="entry name" value="RsuA_PseudoU_synthase"/>
</dbReference>
<proteinExistence type="inferred from homology"/>
<dbReference type="Gene3D" id="3.30.70.1560">
    <property type="entry name" value="Alpha-L RNA-binding motif"/>
    <property type="match status" value="1"/>
</dbReference>
<dbReference type="InterPro" id="IPR018496">
    <property type="entry name" value="PsdUridine_synth_RsuA/RluB_CS"/>
</dbReference>
<reference evidence="5" key="1">
    <citation type="submission" date="2016-10" db="EMBL/GenBank/DDBJ databases">
        <title>Sequence of Gallionella enrichment culture.</title>
        <authorList>
            <person name="Poehlein A."/>
            <person name="Muehling M."/>
            <person name="Daniel R."/>
        </authorList>
    </citation>
    <scope>NUCLEOTIDE SEQUENCE</scope>
</reference>
<dbReference type="PROSITE" id="PS50889">
    <property type="entry name" value="S4"/>
    <property type="match status" value="1"/>
</dbReference>
<dbReference type="EC" id="5.4.99.19" evidence="5"/>
<accession>A0A1J5S7G3</accession>
<dbReference type="Gene3D" id="3.30.70.580">
    <property type="entry name" value="Pseudouridine synthase I, catalytic domain, N-terminal subdomain"/>
    <property type="match status" value="1"/>
</dbReference>
<protein>
    <submittedName>
        <fullName evidence="5">Ribosomal small subunit pseudouridine synthase A</fullName>
        <ecNumber evidence="5">5.4.99.19</ecNumber>
    </submittedName>
</protein>
<organism evidence="5">
    <name type="scientific">mine drainage metagenome</name>
    <dbReference type="NCBI Taxonomy" id="410659"/>
    <lineage>
        <taxon>unclassified sequences</taxon>
        <taxon>metagenomes</taxon>
        <taxon>ecological metagenomes</taxon>
    </lineage>
</organism>
<dbReference type="PROSITE" id="PS01149">
    <property type="entry name" value="PSI_RSU"/>
    <property type="match status" value="1"/>
</dbReference>
<keyword evidence="2" id="KW-0694">RNA-binding</keyword>
<dbReference type="EMBL" id="MLJW01000099">
    <property type="protein sequence ID" value="OIR00016.1"/>
    <property type="molecule type" value="Genomic_DNA"/>
</dbReference>
<dbReference type="InterPro" id="IPR006145">
    <property type="entry name" value="PsdUridine_synth_RsuA/RluA"/>
</dbReference>
<evidence type="ECO:0000256" key="3">
    <source>
        <dbReference type="ARBA" id="ARBA00023235"/>
    </source>
</evidence>
<dbReference type="InterPro" id="IPR042092">
    <property type="entry name" value="PsdUridine_s_RsuA/RluB/E/F_cat"/>
</dbReference>
<comment type="caution">
    <text evidence="5">The sequence shown here is derived from an EMBL/GenBank/DDBJ whole genome shotgun (WGS) entry which is preliminary data.</text>
</comment>
<dbReference type="CDD" id="cd02553">
    <property type="entry name" value="PseudoU_synth_RsuA"/>
    <property type="match status" value="1"/>
</dbReference>
<dbReference type="Pfam" id="PF00849">
    <property type="entry name" value="PseudoU_synth_2"/>
    <property type="match status" value="1"/>
</dbReference>
<dbReference type="GO" id="GO:0001522">
    <property type="term" value="P:pseudouridine synthesis"/>
    <property type="evidence" value="ECO:0007669"/>
    <property type="project" value="InterPro"/>
</dbReference>
<comment type="similarity">
    <text evidence="1">Belongs to the pseudouridine synthase RsuA family.</text>
</comment>
<gene>
    <name evidence="5" type="primary">rsuA_5</name>
    <name evidence="5" type="ORF">GALL_178370</name>
</gene>
<dbReference type="PANTHER" id="PTHR47683">
    <property type="entry name" value="PSEUDOURIDINE SYNTHASE FAMILY PROTEIN-RELATED"/>
    <property type="match status" value="1"/>
</dbReference>
<dbReference type="PANTHER" id="PTHR47683:SF4">
    <property type="entry name" value="PSEUDOURIDINE SYNTHASE"/>
    <property type="match status" value="1"/>
</dbReference>
<dbReference type="AlphaFoldDB" id="A0A1J5S7G3"/>
<dbReference type="SUPFAM" id="SSF55120">
    <property type="entry name" value="Pseudouridine synthase"/>
    <property type="match status" value="1"/>
</dbReference>
<evidence type="ECO:0000256" key="1">
    <source>
        <dbReference type="ARBA" id="ARBA00008348"/>
    </source>
</evidence>
<keyword evidence="3 5" id="KW-0413">Isomerase</keyword>
<dbReference type="InterPro" id="IPR020094">
    <property type="entry name" value="TruA/RsuA/RluB/E/F_N"/>
</dbReference>
<evidence type="ECO:0000313" key="5">
    <source>
        <dbReference type="EMBL" id="OIR00016.1"/>
    </source>
</evidence>
<evidence type="ECO:0000259" key="4">
    <source>
        <dbReference type="Pfam" id="PF00849"/>
    </source>
</evidence>
<dbReference type="NCBIfam" id="TIGR00093">
    <property type="entry name" value="pseudouridine synthase"/>
    <property type="match status" value="1"/>
</dbReference>
<evidence type="ECO:0000256" key="2">
    <source>
        <dbReference type="ARBA" id="ARBA00022884"/>
    </source>
</evidence>
<dbReference type="SUPFAM" id="SSF55174">
    <property type="entry name" value="Alpha-L RNA-binding motif"/>
    <property type="match status" value="1"/>
</dbReference>
<dbReference type="InterPro" id="IPR000748">
    <property type="entry name" value="PsdUridine_synth_RsuA/RluB/E/F"/>
</dbReference>
<dbReference type="GO" id="GO:0006364">
    <property type="term" value="P:rRNA processing"/>
    <property type="evidence" value="ECO:0007669"/>
    <property type="project" value="UniProtKB-ARBA"/>
</dbReference>
<dbReference type="GO" id="GO:0003723">
    <property type="term" value="F:RNA binding"/>
    <property type="evidence" value="ECO:0007669"/>
    <property type="project" value="UniProtKB-KW"/>
</dbReference>
<name>A0A1J5S7G3_9ZZZZ</name>
<feature type="domain" description="Pseudouridine synthase RsuA/RluA-like" evidence="4">
    <location>
        <begin position="83"/>
        <end position="214"/>
    </location>
</feature>
<sequence length="260" mass="29815">MFQQALSKFVQQYYNARMAKKLPLERILHNQGFGARKLCRIMVWNNEITVNGAPCDDPNTEFDLENLSYTVRGEAWDYREKSYLMLHKPSNYECSHKTQHHPTIYSLLPHPLVVRDVQCIGRLDEDTTGLILISDDGQFIHRMSSPKHKVPKIYEVTCKHPVDDSQIEHILKGVQLVDEDAPIAALSCNRISEHVIHMSLAEGKYHQVKRMVAAISNRVEALKRIQIGELKLPDDLAVGDWRWLTEDDMAKLTNTSATNV</sequence>
<dbReference type="InterPro" id="IPR020103">
    <property type="entry name" value="PsdUridine_synth_cat_dom_sf"/>
</dbReference>
<dbReference type="GO" id="GO:0160136">
    <property type="term" value="F:16S rRNA pseudouridine(516) synthase activity"/>
    <property type="evidence" value="ECO:0007669"/>
    <property type="project" value="UniProtKB-EC"/>
</dbReference>